<dbReference type="Proteomes" id="UP001204015">
    <property type="component" value="Unassembled WGS sequence"/>
</dbReference>
<dbReference type="RefSeq" id="WP_252759847.1">
    <property type="nucleotide sequence ID" value="NZ_JAMXLY010000002.1"/>
</dbReference>
<reference evidence="1 2" key="1">
    <citation type="submission" date="2022-06" db="EMBL/GenBank/DDBJ databases">
        <title>A taxonomic note on the genus Prevotella: Description of four novel genera and emended description of the genera Hallella and Xylanibacter.</title>
        <authorList>
            <person name="Hitch T.C.A."/>
        </authorList>
    </citation>
    <scope>NUCLEOTIDE SEQUENCE [LARGE SCALE GENOMIC DNA]</scope>
    <source>
        <strain evidence="1 2">DSM 100619</strain>
    </source>
</reference>
<protein>
    <submittedName>
        <fullName evidence="1">Uncharacterized protein</fullName>
    </submittedName>
</protein>
<sequence>MGIFTKLFGQKKEPEKKVGGMEDYMTLVRVYLQAALAAKLGITNLNMLPDLRVFKQTLHVATVHNKLGVGEKSAVKKMLKNLYKTDEDFFDEIDQSVKKNCRNLQYVNPFLIQFQGFTQELMMLMGNLMKFKLRIPSIFKKTLYALTQKQVGDIFTKNDFKDPSVVKAVMSVRKYNARLNFSQKWMTDFVFEVVTLAKKEPLPSKEEVKEAKAKMKK</sequence>
<accession>A0ABT1BUW8</accession>
<proteinExistence type="predicted"/>
<keyword evidence="2" id="KW-1185">Reference proteome</keyword>
<dbReference type="EMBL" id="JAMXLY010000002">
    <property type="protein sequence ID" value="MCO6024485.1"/>
    <property type="molecule type" value="Genomic_DNA"/>
</dbReference>
<evidence type="ECO:0000313" key="1">
    <source>
        <dbReference type="EMBL" id="MCO6024485.1"/>
    </source>
</evidence>
<evidence type="ECO:0000313" key="2">
    <source>
        <dbReference type="Proteomes" id="UP001204015"/>
    </source>
</evidence>
<comment type="caution">
    <text evidence="1">The sequence shown here is derived from an EMBL/GenBank/DDBJ whole genome shotgun (WGS) entry which is preliminary data.</text>
</comment>
<organism evidence="1 2">
    <name type="scientific">Segatella cerevisiae</name>
    <dbReference type="NCBI Taxonomy" id="2053716"/>
    <lineage>
        <taxon>Bacteria</taxon>
        <taxon>Pseudomonadati</taxon>
        <taxon>Bacteroidota</taxon>
        <taxon>Bacteroidia</taxon>
        <taxon>Bacteroidales</taxon>
        <taxon>Prevotellaceae</taxon>
        <taxon>Segatella</taxon>
    </lineage>
</organism>
<gene>
    <name evidence="1" type="ORF">NG821_01265</name>
</gene>
<name>A0ABT1BUW8_9BACT</name>